<accession>A0A381XBT3</accession>
<evidence type="ECO:0000313" key="1">
    <source>
        <dbReference type="EMBL" id="SVA62184.1"/>
    </source>
</evidence>
<dbReference type="EMBL" id="UINC01014606">
    <property type="protein sequence ID" value="SVA62184.1"/>
    <property type="molecule type" value="Genomic_DNA"/>
</dbReference>
<name>A0A381XBT3_9ZZZZ</name>
<reference evidence="1" key="1">
    <citation type="submission" date="2018-05" db="EMBL/GenBank/DDBJ databases">
        <authorList>
            <person name="Lanie J.A."/>
            <person name="Ng W.-L."/>
            <person name="Kazmierczak K.M."/>
            <person name="Andrzejewski T.M."/>
            <person name="Davidsen T.M."/>
            <person name="Wayne K.J."/>
            <person name="Tettelin H."/>
            <person name="Glass J.I."/>
            <person name="Rusch D."/>
            <person name="Podicherti R."/>
            <person name="Tsui H.-C.T."/>
            <person name="Winkler M.E."/>
        </authorList>
    </citation>
    <scope>NUCLEOTIDE SEQUENCE</scope>
</reference>
<sequence length="225" mass="24924">MNAKLLAGVSVLALTLGACASKEPKPLVQTPEVKYKIAKVKAAVDIIPSWYKKMPDKEGSIFTVGSSTAPDLQLAVDIAILNGKVVLADRINGKLKAMTKQFIAKLGSSDIDSAVMSEVEKVVKNVIANVDVAGYNPTKIDVFPSGTQYRAFVLLEYSDKEAYKIIMNRMRKDRMVYSRLRSTEAWKDLEREVEKSEKKDEAQSLTNLEKVIKKNRAVTVEKPTT</sequence>
<gene>
    <name evidence="1" type="ORF">METZ01_LOCUS115038</name>
</gene>
<evidence type="ECO:0008006" key="2">
    <source>
        <dbReference type="Google" id="ProtNLM"/>
    </source>
</evidence>
<organism evidence="1">
    <name type="scientific">marine metagenome</name>
    <dbReference type="NCBI Taxonomy" id="408172"/>
    <lineage>
        <taxon>unclassified sequences</taxon>
        <taxon>metagenomes</taxon>
        <taxon>ecological metagenomes</taxon>
    </lineage>
</organism>
<dbReference type="PROSITE" id="PS51257">
    <property type="entry name" value="PROKAR_LIPOPROTEIN"/>
    <property type="match status" value="1"/>
</dbReference>
<dbReference type="AlphaFoldDB" id="A0A381XBT3"/>
<proteinExistence type="predicted"/>
<protein>
    <recommendedName>
        <fullName evidence="2">Lipoprotein</fullName>
    </recommendedName>
</protein>